<organism evidence="1 2">
    <name type="scientific">Ficus carica</name>
    <name type="common">Common fig</name>
    <dbReference type="NCBI Taxonomy" id="3494"/>
    <lineage>
        <taxon>Eukaryota</taxon>
        <taxon>Viridiplantae</taxon>
        <taxon>Streptophyta</taxon>
        <taxon>Embryophyta</taxon>
        <taxon>Tracheophyta</taxon>
        <taxon>Spermatophyta</taxon>
        <taxon>Magnoliopsida</taxon>
        <taxon>eudicotyledons</taxon>
        <taxon>Gunneridae</taxon>
        <taxon>Pentapetalae</taxon>
        <taxon>rosids</taxon>
        <taxon>fabids</taxon>
        <taxon>Rosales</taxon>
        <taxon>Moraceae</taxon>
        <taxon>Ficeae</taxon>
        <taxon>Ficus</taxon>
    </lineage>
</organism>
<keyword evidence="2" id="KW-1185">Reference proteome</keyword>
<dbReference type="EMBL" id="BTGU01000018">
    <property type="protein sequence ID" value="GMN44647.1"/>
    <property type="molecule type" value="Genomic_DNA"/>
</dbReference>
<protein>
    <submittedName>
        <fullName evidence="1">Uncharacterized protein</fullName>
    </submittedName>
</protein>
<evidence type="ECO:0000313" key="1">
    <source>
        <dbReference type="EMBL" id="GMN44647.1"/>
    </source>
</evidence>
<comment type="caution">
    <text evidence="1">The sequence shown here is derived from an EMBL/GenBank/DDBJ whole genome shotgun (WGS) entry which is preliminary data.</text>
</comment>
<gene>
    <name evidence="1" type="ORF">TIFTF001_013837</name>
</gene>
<accession>A0AA88A519</accession>
<proteinExistence type="predicted"/>
<name>A0AA88A519_FICCA</name>
<dbReference type="AlphaFoldDB" id="A0AA88A519"/>
<dbReference type="Proteomes" id="UP001187192">
    <property type="component" value="Unassembled WGS sequence"/>
</dbReference>
<evidence type="ECO:0000313" key="2">
    <source>
        <dbReference type="Proteomes" id="UP001187192"/>
    </source>
</evidence>
<sequence length="43" mass="5209">MGGREKNLKRLKLEESWGFRAEFIAPSELLQEQRWGLLKEYRD</sequence>
<reference evidence="1" key="1">
    <citation type="submission" date="2023-07" db="EMBL/GenBank/DDBJ databases">
        <title>draft genome sequence of fig (Ficus carica).</title>
        <authorList>
            <person name="Takahashi T."/>
            <person name="Nishimura K."/>
        </authorList>
    </citation>
    <scope>NUCLEOTIDE SEQUENCE</scope>
</reference>
<dbReference type="Gramene" id="FCD_00004530-RA">
    <property type="protein sequence ID" value="FCD_00004530-RA:cds"/>
    <property type="gene ID" value="FCD_00004530"/>
</dbReference>